<accession>A0ABR3AFC8</accession>
<feature type="compositionally biased region" description="Pro residues" evidence="2">
    <location>
        <begin position="455"/>
        <end position="467"/>
    </location>
</feature>
<reference evidence="3 4" key="1">
    <citation type="submission" date="2024-05" db="EMBL/GenBank/DDBJ databases">
        <title>A draft genome resource for the thread blight pathogen Marasmius tenuissimus strain MS-2.</title>
        <authorList>
            <person name="Yulfo-Soto G.E."/>
            <person name="Baruah I.K."/>
            <person name="Amoako-Attah I."/>
            <person name="Bukari Y."/>
            <person name="Meinhardt L.W."/>
            <person name="Bailey B.A."/>
            <person name="Cohen S.P."/>
        </authorList>
    </citation>
    <scope>NUCLEOTIDE SEQUENCE [LARGE SCALE GENOMIC DNA]</scope>
    <source>
        <strain evidence="3 4">MS-2</strain>
    </source>
</reference>
<feature type="region of interest" description="Disordered" evidence="2">
    <location>
        <begin position="552"/>
        <end position="718"/>
    </location>
</feature>
<evidence type="ECO:0000313" key="3">
    <source>
        <dbReference type="EMBL" id="KAL0072278.1"/>
    </source>
</evidence>
<name>A0ABR3AFC8_9AGAR</name>
<keyword evidence="4" id="KW-1185">Reference proteome</keyword>
<feature type="compositionally biased region" description="Polar residues" evidence="2">
    <location>
        <begin position="650"/>
        <end position="672"/>
    </location>
</feature>
<dbReference type="Proteomes" id="UP001437256">
    <property type="component" value="Unassembled WGS sequence"/>
</dbReference>
<feature type="compositionally biased region" description="Polar residues" evidence="2">
    <location>
        <begin position="432"/>
        <end position="445"/>
    </location>
</feature>
<gene>
    <name evidence="3" type="ORF">AAF712_000040</name>
</gene>
<sequence length="718" mass="77902">MRFPLFRRLSHLISRRPKSESFATDVLRQLAHDIADEEERQEHSRSRSLDDSTDNRIPFILPPHLLDILPQNPIPSSFKDILIVLANLEQRIPVLESENAQLKQDSNRIAFESQLCEKELSLKNAQVVRQRSHLAQLQQEVKQAQNRLDDERADNCALEDFLSKALASYPPGHIFHRIATAIDAGSTFESAIVNVIRQEIDANPSSPWSKLVPAVVGPRTPDQYAAALSVVLKARKELAHGKNISHYWKRQAKMDDTNAGVITPSSSVLSDVQESLTEERQRAANDLLRKLRSGEIPVRSRVVTQAAIVEEDGSEASSTIPSSPLQDSIPVCSASLEEPLEDIAEDFTRLSTVTAPPLSAKSLSSLFSPMQPSERPDIPIPINNFNPMPPSSTTRSLAAAVSISSVSSSSLSSFASTDLSDVWEFVNPPPNSRSLAKNTNSNTPCPQDAGGVSPDPIPPVPPRPLRPTPRISPFNGLETINETEEPSSASSSSNCLSSIPSSSVASGSLPDATLVETSTQNDATLVMDDRPVLDGAQVALVGSPVKRAVLAEEAESPVKQPKSPMLRAMSKLPRRLSLSLKKPSKEKETEIVREKGKENSSKESKSLPVIRRPRPALTSLKIQSPTAPASVPPKKSQPPLREPARLKARTQANRGASARPTISSQLKQTSTPPRRKGVNNGNIRDLDGCGSPSKPRGKKAILSIGHGGAYRVGKKSLA</sequence>
<dbReference type="EMBL" id="JBBXMP010000001">
    <property type="protein sequence ID" value="KAL0072278.1"/>
    <property type="molecule type" value="Genomic_DNA"/>
</dbReference>
<evidence type="ECO:0000256" key="2">
    <source>
        <dbReference type="SAM" id="MobiDB-lite"/>
    </source>
</evidence>
<proteinExistence type="predicted"/>
<feature type="region of interest" description="Disordered" evidence="2">
    <location>
        <begin position="431"/>
        <end position="508"/>
    </location>
</feature>
<evidence type="ECO:0000256" key="1">
    <source>
        <dbReference type="SAM" id="Coils"/>
    </source>
</evidence>
<organism evidence="3 4">
    <name type="scientific">Marasmius tenuissimus</name>
    <dbReference type="NCBI Taxonomy" id="585030"/>
    <lineage>
        <taxon>Eukaryota</taxon>
        <taxon>Fungi</taxon>
        <taxon>Dikarya</taxon>
        <taxon>Basidiomycota</taxon>
        <taxon>Agaricomycotina</taxon>
        <taxon>Agaricomycetes</taxon>
        <taxon>Agaricomycetidae</taxon>
        <taxon>Agaricales</taxon>
        <taxon>Marasmiineae</taxon>
        <taxon>Marasmiaceae</taxon>
        <taxon>Marasmius</taxon>
    </lineage>
</organism>
<comment type="caution">
    <text evidence="3">The sequence shown here is derived from an EMBL/GenBank/DDBJ whole genome shotgun (WGS) entry which is preliminary data.</text>
</comment>
<evidence type="ECO:0000313" key="4">
    <source>
        <dbReference type="Proteomes" id="UP001437256"/>
    </source>
</evidence>
<keyword evidence="1" id="KW-0175">Coiled coil</keyword>
<feature type="region of interest" description="Disordered" evidence="2">
    <location>
        <begin position="34"/>
        <end position="54"/>
    </location>
</feature>
<feature type="coiled-coil region" evidence="1">
    <location>
        <begin position="85"/>
        <end position="154"/>
    </location>
</feature>
<feature type="compositionally biased region" description="Basic and acidic residues" evidence="2">
    <location>
        <begin position="583"/>
        <end position="605"/>
    </location>
</feature>
<protein>
    <submittedName>
        <fullName evidence="3">Uncharacterized protein</fullName>
    </submittedName>
</protein>
<feature type="compositionally biased region" description="Low complexity" evidence="2">
    <location>
        <begin position="487"/>
        <end position="508"/>
    </location>
</feature>